<gene>
    <name evidence="3" type="ORF">GCM10008927_01890</name>
</gene>
<dbReference type="InterPro" id="IPR030970">
    <property type="entry name" value="ABC_MlaD"/>
</dbReference>
<proteinExistence type="predicted"/>
<keyword evidence="1" id="KW-0812">Transmembrane</keyword>
<comment type="caution">
    <text evidence="3">The sequence shown here is derived from an EMBL/GenBank/DDBJ whole genome shotgun (WGS) entry which is preliminary data.</text>
</comment>
<reference evidence="4" key="1">
    <citation type="journal article" date="2019" name="Int. J. Syst. Evol. Microbiol.">
        <title>The Global Catalogue of Microorganisms (GCM) 10K type strain sequencing project: providing services to taxonomists for standard genome sequencing and annotation.</title>
        <authorList>
            <consortium name="The Broad Institute Genomics Platform"/>
            <consortium name="The Broad Institute Genome Sequencing Center for Infectious Disease"/>
            <person name="Wu L."/>
            <person name="Ma J."/>
        </authorList>
    </citation>
    <scope>NUCLEOTIDE SEQUENCE [LARGE SCALE GENOMIC DNA]</scope>
    <source>
        <strain evidence="4">KCTC 32465</strain>
    </source>
</reference>
<evidence type="ECO:0000256" key="1">
    <source>
        <dbReference type="SAM" id="Phobius"/>
    </source>
</evidence>
<keyword evidence="1" id="KW-1133">Transmembrane helix</keyword>
<feature type="domain" description="Mce/MlaD" evidence="2">
    <location>
        <begin position="37"/>
        <end position="114"/>
    </location>
</feature>
<dbReference type="EMBL" id="BMZF01000001">
    <property type="protein sequence ID" value="GHA41193.1"/>
    <property type="molecule type" value="Genomic_DNA"/>
</dbReference>
<dbReference type="RefSeq" id="WP_189638703.1">
    <property type="nucleotide sequence ID" value="NZ_BMZF01000001.1"/>
</dbReference>
<protein>
    <submittedName>
        <fullName evidence="3">Outer membrane lipid asymmetry maintenance protein MlaD</fullName>
    </submittedName>
</protein>
<sequence length="148" mass="15224">MAQNLTETAVGAVVVAAAAGFLIFASSSVGFSTKSSGYELNASFRSADGVSVGTDVRMAGVKVGTVTALALDPESFRANMEFSMREDLKIPDDSGVQISQEGLLGGTFVEVVPGGSEFAMEQGGEFIDTQGSVSLISLLLKFVAGTDQ</sequence>
<dbReference type="PANTHER" id="PTHR33371:SF4">
    <property type="entry name" value="INTERMEMBRANE PHOSPHOLIPID TRANSPORT SYSTEM BINDING PROTEIN MLAD"/>
    <property type="match status" value="1"/>
</dbReference>
<dbReference type="InterPro" id="IPR052336">
    <property type="entry name" value="MlaD_Phospholipid_Transporter"/>
</dbReference>
<dbReference type="Pfam" id="PF02470">
    <property type="entry name" value="MlaD"/>
    <property type="match status" value="1"/>
</dbReference>
<evidence type="ECO:0000313" key="3">
    <source>
        <dbReference type="EMBL" id="GHA41193.1"/>
    </source>
</evidence>
<organism evidence="3 4">
    <name type="scientific">Paramylibacter ulvae</name>
    <dbReference type="NCBI Taxonomy" id="1651968"/>
    <lineage>
        <taxon>Bacteria</taxon>
        <taxon>Pseudomonadati</taxon>
        <taxon>Pseudomonadota</taxon>
        <taxon>Alphaproteobacteria</taxon>
        <taxon>Rhodobacterales</taxon>
        <taxon>Paracoccaceae</taxon>
        <taxon>Paramylibacter</taxon>
    </lineage>
</organism>
<evidence type="ECO:0000313" key="4">
    <source>
        <dbReference type="Proteomes" id="UP000634455"/>
    </source>
</evidence>
<dbReference type="PANTHER" id="PTHR33371">
    <property type="entry name" value="INTERMEMBRANE PHOSPHOLIPID TRANSPORT SYSTEM BINDING PROTEIN MLAD-RELATED"/>
    <property type="match status" value="1"/>
</dbReference>
<accession>A0ABQ3CT36</accession>
<keyword evidence="1" id="KW-0472">Membrane</keyword>
<feature type="transmembrane region" description="Helical" evidence="1">
    <location>
        <begin position="12"/>
        <end position="31"/>
    </location>
</feature>
<dbReference type="NCBIfam" id="TIGR04430">
    <property type="entry name" value="OM_asym_MlaD"/>
    <property type="match status" value="1"/>
</dbReference>
<dbReference type="Proteomes" id="UP000634455">
    <property type="component" value="Unassembled WGS sequence"/>
</dbReference>
<dbReference type="InterPro" id="IPR003399">
    <property type="entry name" value="Mce/MlaD"/>
</dbReference>
<evidence type="ECO:0000259" key="2">
    <source>
        <dbReference type="Pfam" id="PF02470"/>
    </source>
</evidence>
<keyword evidence="4" id="KW-1185">Reference proteome</keyword>
<name>A0ABQ3CT36_9RHOB</name>